<dbReference type="Proteomes" id="UP000779809">
    <property type="component" value="Unassembled WGS sequence"/>
</dbReference>
<dbReference type="Pfam" id="PF04413">
    <property type="entry name" value="Glycos_transf_N"/>
    <property type="match status" value="1"/>
</dbReference>
<keyword evidence="11" id="KW-0448">Lipopolysaccharide biosynthesis</keyword>
<dbReference type="SUPFAM" id="SSF53756">
    <property type="entry name" value="UDP-Glycosyltransferase/glycogen phosphorylase"/>
    <property type="match status" value="1"/>
</dbReference>
<feature type="active site" description="Proton acceptor" evidence="9">
    <location>
        <position position="67"/>
    </location>
</feature>
<evidence type="ECO:0000256" key="10">
    <source>
        <dbReference type="PIRSR" id="PIRSR639901-2"/>
    </source>
</evidence>
<dbReference type="EMBL" id="JACPNR010000006">
    <property type="protein sequence ID" value="MBI2678210.1"/>
    <property type="molecule type" value="Genomic_DNA"/>
</dbReference>
<protein>
    <recommendedName>
        <fullName evidence="4 11">3-deoxy-D-manno-octulosonic acid transferase</fullName>
        <shortName evidence="11">Kdo transferase</shortName>
        <ecNumber evidence="3 11">2.4.99.12</ecNumber>
    </recommendedName>
    <alternativeName>
        <fullName evidence="7 11">Lipid IV(A) 3-deoxy-D-manno-octulosonic acid transferase</fullName>
    </alternativeName>
</protein>
<dbReference type="InterPro" id="IPR038107">
    <property type="entry name" value="Glycos_transf_N_sf"/>
</dbReference>
<comment type="catalytic activity">
    <reaction evidence="8 11">
        <text>lipid IVA (E. coli) + CMP-3-deoxy-beta-D-manno-octulosonate = alpha-Kdo-(2-&gt;6)-lipid IVA (E. coli) + CMP + H(+)</text>
        <dbReference type="Rhea" id="RHEA:28066"/>
        <dbReference type="ChEBI" id="CHEBI:15378"/>
        <dbReference type="ChEBI" id="CHEBI:58603"/>
        <dbReference type="ChEBI" id="CHEBI:60364"/>
        <dbReference type="ChEBI" id="CHEBI:60377"/>
        <dbReference type="ChEBI" id="CHEBI:85987"/>
        <dbReference type="EC" id="2.4.99.12"/>
    </reaction>
</comment>
<dbReference type="PANTHER" id="PTHR42755">
    <property type="entry name" value="3-DEOXY-MANNO-OCTULOSONATE CYTIDYLYLTRANSFERASE"/>
    <property type="match status" value="1"/>
</dbReference>
<reference evidence="14" key="1">
    <citation type="submission" date="2020-07" db="EMBL/GenBank/DDBJ databases">
        <title>Huge and variable diversity of episymbiotic CPR bacteria and DPANN archaea in groundwater ecosystems.</title>
        <authorList>
            <person name="He C.Y."/>
            <person name="Keren R."/>
            <person name="Whittaker M."/>
            <person name="Farag I.F."/>
            <person name="Doudna J."/>
            <person name="Cate J.H.D."/>
            <person name="Banfield J.F."/>
        </authorList>
    </citation>
    <scope>NUCLEOTIDE SEQUENCE</scope>
    <source>
        <strain evidence="14">NC_groundwater_580_Pr5_B-0.1um_64_19</strain>
    </source>
</reference>
<feature type="domain" description="3-deoxy-D-manno-octulosonic-acid transferase N-terminal" evidence="13">
    <location>
        <begin position="37"/>
        <end position="215"/>
    </location>
</feature>
<evidence type="ECO:0000256" key="6">
    <source>
        <dbReference type="ARBA" id="ARBA00022679"/>
    </source>
</evidence>
<evidence type="ECO:0000259" key="12">
    <source>
        <dbReference type="Pfam" id="PF00534"/>
    </source>
</evidence>
<evidence type="ECO:0000259" key="13">
    <source>
        <dbReference type="Pfam" id="PF04413"/>
    </source>
</evidence>
<feature type="site" description="Transition state stabilizer" evidence="10">
    <location>
        <position position="134"/>
    </location>
</feature>
<feature type="site" description="Transition state stabilizer" evidence="10">
    <location>
        <position position="212"/>
    </location>
</feature>
<comment type="pathway">
    <text evidence="2 11">Bacterial outer membrane biogenesis; LPS core biosynthesis.</text>
</comment>
<keyword evidence="11" id="KW-1003">Cell membrane</keyword>
<organism evidence="14 15">
    <name type="scientific">Candidatus Korobacter versatilis</name>
    <dbReference type="NCBI Taxonomy" id="658062"/>
    <lineage>
        <taxon>Bacteria</taxon>
        <taxon>Pseudomonadati</taxon>
        <taxon>Acidobacteriota</taxon>
        <taxon>Terriglobia</taxon>
        <taxon>Terriglobales</taxon>
        <taxon>Candidatus Korobacteraceae</taxon>
        <taxon>Candidatus Korobacter</taxon>
    </lineage>
</organism>
<evidence type="ECO:0000256" key="9">
    <source>
        <dbReference type="PIRSR" id="PIRSR639901-1"/>
    </source>
</evidence>
<comment type="function">
    <text evidence="11">Involved in lipopolysaccharide (LPS) biosynthesis. Catalyzes the transfer of 3-deoxy-D-manno-octulosonate (Kdo) residue(s) from CMP-Kdo to lipid IV(A), the tetraacyldisaccharide-1,4'-bisphosphate precursor of lipid A.</text>
</comment>
<evidence type="ECO:0000256" key="7">
    <source>
        <dbReference type="ARBA" id="ARBA00031445"/>
    </source>
</evidence>
<evidence type="ECO:0000256" key="5">
    <source>
        <dbReference type="ARBA" id="ARBA00022519"/>
    </source>
</evidence>
<evidence type="ECO:0000256" key="11">
    <source>
        <dbReference type="RuleBase" id="RU365103"/>
    </source>
</evidence>
<dbReference type="GO" id="GO:0030313">
    <property type="term" value="C:cell envelope"/>
    <property type="evidence" value="ECO:0007669"/>
    <property type="project" value="UniProtKB-SubCell"/>
</dbReference>
<comment type="caution">
    <text evidence="14">The sequence shown here is derived from an EMBL/GenBank/DDBJ whole genome shotgun (WGS) entry which is preliminary data.</text>
</comment>
<dbReference type="Gene3D" id="3.40.50.2000">
    <property type="entry name" value="Glycogen Phosphorylase B"/>
    <property type="match status" value="1"/>
</dbReference>
<proteinExistence type="inferred from homology"/>
<dbReference type="InterPro" id="IPR007507">
    <property type="entry name" value="Glycos_transf_N"/>
</dbReference>
<keyword evidence="11" id="KW-0812">Transmembrane</keyword>
<dbReference type="InterPro" id="IPR039901">
    <property type="entry name" value="Kdotransferase"/>
</dbReference>
<feature type="transmembrane region" description="Helical" evidence="11">
    <location>
        <begin position="6"/>
        <end position="25"/>
    </location>
</feature>
<dbReference type="GO" id="GO:0005886">
    <property type="term" value="C:plasma membrane"/>
    <property type="evidence" value="ECO:0007669"/>
    <property type="project" value="UniProtKB-SubCell"/>
</dbReference>
<keyword evidence="11" id="KW-0472">Membrane</keyword>
<evidence type="ECO:0000256" key="3">
    <source>
        <dbReference type="ARBA" id="ARBA00012621"/>
    </source>
</evidence>
<keyword evidence="5" id="KW-0997">Cell inner membrane</keyword>
<evidence type="ECO:0000256" key="1">
    <source>
        <dbReference type="ARBA" id="ARBA00004196"/>
    </source>
</evidence>
<keyword evidence="11" id="KW-1133">Transmembrane helix</keyword>
<evidence type="ECO:0000256" key="2">
    <source>
        <dbReference type="ARBA" id="ARBA00004713"/>
    </source>
</evidence>
<keyword evidence="6 11" id="KW-0808">Transferase</keyword>
<evidence type="ECO:0000313" key="15">
    <source>
        <dbReference type="Proteomes" id="UP000779809"/>
    </source>
</evidence>
<evidence type="ECO:0000313" key="14">
    <source>
        <dbReference type="EMBL" id="MBI2678210.1"/>
    </source>
</evidence>
<dbReference type="GO" id="GO:0009245">
    <property type="term" value="P:lipid A biosynthetic process"/>
    <property type="evidence" value="ECO:0007669"/>
    <property type="project" value="TreeGrafter"/>
</dbReference>
<dbReference type="InterPro" id="IPR001296">
    <property type="entry name" value="Glyco_trans_1"/>
</dbReference>
<dbReference type="EC" id="2.4.99.12" evidence="3 11"/>
<comment type="similarity">
    <text evidence="11">Belongs to the glycosyltransferase group 1 family.</text>
</comment>
<dbReference type="AlphaFoldDB" id="A0A932ENX9"/>
<dbReference type="Gene3D" id="3.40.50.11720">
    <property type="entry name" value="3-Deoxy-D-manno-octulosonic-acid transferase, N-terminal domain"/>
    <property type="match status" value="1"/>
</dbReference>
<dbReference type="GO" id="GO:0009244">
    <property type="term" value="P:lipopolysaccharide core region biosynthetic process"/>
    <property type="evidence" value="ECO:0007669"/>
    <property type="project" value="UniProtKB-UniRule"/>
</dbReference>
<gene>
    <name evidence="14" type="ORF">HYX28_05475</name>
</gene>
<feature type="domain" description="Glycosyl transferase family 1" evidence="12">
    <location>
        <begin position="250"/>
        <end position="401"/>
    </location>
</feature>
<evidence type="ECO:0000256" key="4">
    <source>
        <dbReference type="ARBA" id="ARBA00019077"/>
    </source>
</evidence>
<accession>A0A932ENX9</accession>
<name>A0A932ENX9_9BACT</name>
<sequence length="440" mass="48025">MSAVHLLYSLAFALALLLSAPWWLLQMLRAQKYRAGLSERLGRVPARLARAAAGSRTVWVHAVSVGEVLAVSRLVEELRREFDAVYVSTTTATGQKLARERFGEHCVFYFPLDLGFAVRAYLRAIGPQLVVLAETEFWPNFLRRAKKSGAKVAVVNARISDRSLPGYRRHGWFIRPVLQNVDLFLAQTEEDAGRLRAIGAPQGRVHVGGNLKYDVRAPEAPGIEALRRAVKELPREHVIVAGSTVEGEEELVLEAFREVRARHPRALLVLAPRHPERFPRVTTLLEQSDLPWIRRSDRPQRLGGGVLLLDSIGELAAVYAIAAIAFVGGSLAPRGGHNILEPAQHGAAVLTGPHNENFRDLVADFERAEAVRIVSAEALGATILALIADSAAREALGRNAKAAFAAKSGATERTREALRALLRPQPGVADESDATAEARA</sequence>
<comment type="subcellular location">
    <subcellularLocation>
        <location evidence="1">Cell envelope</location>
    </subcellularLocation>
    <subcellularLocation>
        <location evidence="11">Cell membrane</location>
    </subcellularLocation>
</comment>
<dbReference type="PANTHER" id="PTHR42755:SF1">
    <property type="entry name" value="3-DEOXY-D-MANNO-OCTULOSONIC ACID TRANSFERASE, MITOCHONDRIAL-RELATED"/>
    <property type="match status" value="1"/>
</dbReference>
<evidence type="ECO:0000256" key="8">
    <source>
        <dbReference type="ARBA" id="ARBA00049183"/>
    </source>
</evidence>
<dbReference type="GO" id="GO:0043842">
    <property type="term" value="F:Kdo transferase activity"/>
    <property type="evidence" value="ECO:0007669"/>
    <property type="project" value="UniProtKB-EC"/>
</dbReference>
<dbReference type="Pfam" id="PF00534">
    <property type="entry name" value="Glycos_transf_1"/>
    <property type="match status" value="1"/>
</dbReference>